<proteinExistence type="predicted"/>
<comment type="caution">
    <text evidence="2">The sequence shown here is derived from an EMBL/GenBank/DDBJ whole genome shotgun (WGS) entry which is preliminary data.</text>
</comment>
<gene>
    <name evidence="2" type="ORF">QYE76_004272</name>
</gene>
<dbReference type="EMBL" id="JAUUTY010000005">
    <property type="protein sequence ID" value="KAK1629957.1"/>
    <property type="molecule type" value="Genomic_DNA"/>
</dbReference>
<reference evidence="2" key="1">
    <citation type="submission" date="2023-07" db="EMBL/GenBank/DDBJ databases">
        <title>A chromosome-level genome assembly of Lolium multiflorum.</title>
        <authorList>
            <person name="Chen Y."/>
            <person name="Copetti D."/>
            <person name="Kolliker R."/>
            <person name="Studer B."/>
        </authorList>
    </citation>
    <scope>NUCLEOTIDE SEQUENCE</scope>
    <source>
        <strain evidence="2">02402/16</strain>
        <tissue evidence="2">Leaf</tissue>
    </source>
</reference>
<organism evidence="2 3">
    <name type="scientific">Lolium multiflorum</name>
    <name type="common">Italian ryegrass</name>
    <name type="synonym">Lolium perenne subsp. multiflorum</name>
    <dbReference type="NCBI Taxonomy" id="4521"/>
    <lineage>
        <taxon>Eukaryota</taxon>
        <taxon>Viridiplantae</taxon>
        <taxon>Streptophyta</taxon>
        <taxon>Embryophyta</taxon>
        <taxon>Tracheophyta</taxon>
        <taxon>Spermatophyta</taxon>
        <taxon>Magnoliopsida</taxon>
        <taxon>Liliopsida</taxon>
        <taxon>Poales</taxon>
        <taxon>Poaceae</taxon>
        <taxon>BOP clade</taxon>
        <taxon>Pooideae</taxon>
        <taxon>Poodae</taxon>
        <taxon>Poeae</taxon>
        <taxon>Poeae Chloroplast Group 2 (Poeae type)</taxon>
        <taxon>Loliodinae</taxon>
        <taxon>Loliinae</taxon>
        <taxon>Lolium</taxon>
    </lineage>
</organism>
<sequence>MEPAAVQQQVLLPDFMLEEIFARLPRKAFHRCRCLSRAWASTLSSDDSIDRNLAARGKMRLDYHDLMKSLVFGCCVPCGANKFNETGINVDGELSEEEEEEKDINTREEYRTRGYVEMDKDYRIQMAEVQAMLHERQLKFEEIFPDFSHHDRDIIPYGALHPRIRQPLLEEEVAGPSSNSLGGQRETEVCTNFMPIRGREKTEEEVDQEIIAFLRGCLAMDPKPQFLKKLDTYRWTADQDSESDDDIIGHGY</sequence>
<evidence type="ECO:0000313" key="2">
    <source>
        <dbReference type="EMBL" id="KAK1629957.1"/>
    </source>
</evidence>
<dbReference type="AlphaFoldDB" id="A0AAD8W020"/>
<dbReference type="InterPro" id="IPR036047">
    <property type="entry name" value="F-box-like_dom_sf"/>
</dbReference>
<protein>
    <recommendedName>
        <fullName evidence="1">F-box domain-containing protein</fullName>
    </recommendedName>
</protein>
<dbReference type="Pfam" id="PF00646">
    <property type="entry name" value="F-box"/>
    <property type="match status" value="1"/>
</dbReference>
<evidence type="ECO:0000313" key="3">
    <source>
        <dbReference type="Proteomes" id="UP001231189"/>
    </source>
</evidence>
<dbReference type="SMART" id="SM00256">
    <property type="entry name" value="FBOX"/>
    <property type="match status" value="1"/>
</dbReference>
<dbReference type="InterPro" id="IPR001810">
    <property type="entry name" value="F-box_dom"/>
</dbReference>
<keyword evidence="3" id="KW-1185">Reference proteome</keyword>
<accession>A0AAD8W020</accession>
<feature type="domain" description="F-box" evidence="1">
    <location>
        <begin position="12"/>
        <end position="52"/>
    </location>
</feature>
<dbReference type="SUPFAM" id="SSF81383">
    <property type="entry name" value="F-box domain"/>
    <property type="match status" value="1"/>
</dbReference>
<name>A0AAD8W020_LOLMU</name>
<dbReference type="Proteomes" id="UP001231189">
    <property type="component" value="Unassembled WGS sequence"/>
</dbReference>
<evidence type="ECO:0000259" key="1">
    <source>
        <dbReference type="SMART" id="SM00256"/>
    </source>
</evidence>